<keyword evidence="2" id="KW-1185">Reference proteome</keyword>
<comment type="caution">
    <text evidence="1">The sequence shown here is derived from an EMBL/GenBank/DDBJ whole genome shotgun (WGS) entry which is preliminary data.</text>
</comment>
<reference evidence="1 2" key="1">
    <citation type="submission" date="2020-12" db="EMBL/GenBank/DDBJ databases">
        <title>Streptomyces typhae sp. nov., a novel endophytic actinomycete isolated from the root of cattail pollen (Typha angustifolia L.).</title>
        <authorList>
            <person name="Peng C."/>
            <person name="Liu C."/>
        </authorList>
    </citation>
    <scope>NUCLEOTIDE SEQUENCE [LARGE SCALE GENOMIC DNA]</scope>
    <source>
        <strain evidence="1 2">JCM 4753</strain>
    </source>
</reference>
<gene>
    <name evidence="1" type="ORF">JGB26_04135</name>
</gene>
<sequence>MVSAPVPVDGVLVRPVGAEALSFGGGGVPRGGRTRWIIQSRAGILAISRVVPATPHRDL</sequence>
<organism evidence="1 2">
    <name type="scientific">Streptomyces flavofungini</name>
    <dbReference type="NCBI Taxonomy" id="68200"/>
    <lineage>
        <taxon>Bacteria</taxon>
        <taxon>Bacillati</taxon>
        <taxon>Actinomycetota</taxon>
        <taxon>Actinomycetes</taxon>
        <taxon>Kitasatosporales</taxon>
        <taxon>Streptomycetaceae</taxon>
        <taxon>Streptomyces</taxon>
    </lineage>
</organism>
<dbReference type="Proteomes" id="UP000634780">
    <property type="component" value="Unassembled WGS sequence"/>
</dbReference>
<protein>
    <submittedName>
        <fullName evidence="1">Uncharacterized protein</fullName>
    </submittedName>
</protein>
<dbReference type="RefSeq" id="WP_190114212.1">
    <property type="nucleotide sequence ID" value="NZ_BMVR01000002.1"/>
</dbReference>
<proteinExistence type="predicted"/>
<evidence type="ECO:0000313" key="1">
    <source>
        <dbReference type="EMBL" id="MBJ3806314.1"/>
    </source>
</evidence>
<accession>A0ABS0WZN5</accession>
<name>A0ABS0WZN5_9ACTN</name>
<evidence type="ECO:0000313" key="2">
    <source>
        <dbReference type="Proteomes" id="UP000634780"/>
    </source>
</evidence>
<dbReference type="EMBL" id="JAEKOZ010000002">
    <property type="protein sequence ID" value="MBJ3806314.1"/>
    <property type="molecule type" value="Genomic_DNA"/>
</dbReference>